<dbReference type="FunFam" id="3.40.50.300:FF:001389">
    <property type="entry name" value="ATP-dependent DNA helicase RecQ"/>
    <property type="match status" value="1"/>
</dbReference>
<dbReference type="CDD" id="cd18794">
    <property type="entry name" value="SF2_C_RecQ"/>
    <property type="match status" value="1"/>
</dbReference>
<evidence type="ECO:0000256" key="2">
    <source>
        <dbReference type="ARBA" id="ARBA00001947"/>
    </source>
</evidence>
<dbReference type="SMART" id="SM00341">
    <property type="entry name" value="HRDC"/>
    <property type="match status" value="1"/>
</dbReference>
<dbReference type="InterPro" id="IPR002464">
    <property type="entry name" value="DNA/RNA_helicase_DEAH_CS"/>
</dbReference>
<dbReference type="InterPro" id="IPR032284">
    <property type="entry name" value="RecQ_Zn-bd"/>
</dbReference>
<dbReference type="GO" id="GO:0003677">
    <property type="term" value="F:DNA binding"/>
    <property type="evidence" value="ECO:0007669"/>
    <property type="project" value="UniProtKB-KW"/>
</dbReference>
<dbReference type="PROSITE" id="PS50967">
    <property type="entry name" value="HRDC"/>
    <property type="match status" value="1"/>
</dbReference>
<evidence type="ECO:0000256" key="5">
    <source>
        <dbReference type="ARBA" id="ARBA00022741"/>
    </source>
</evidence>
<dbReference type="InterPro" id="IPR018982">
    <property type="entry name" value="RQC_domain"/>
</dbReference>
<dbReference type="GO" id="GO:0043590">
    <property type="term" value="C:bacterial nucleoid"/>
    <property type="evidence" value="ECO:0007669"/>
    <property type="project" value="TreeGrafter"/>
</dbReference>
<dbReference type="InterPro" id="IPR014001">
    <property type="entry name" value="Helicase_ATP-bd"/>
</dbReference>
<dbReference type="Pfam" id="PF00270">
    <property type="entry name" value="DEAD"/>
    <property type="match status" value="1"/>
</dbReference>
<dbReference type="SMART" id="SM00487">
    <property type="entry name" value="DEXDc"/>
    <property type="match status" value="1"/>
</dbReference>
<keyword evidence="12" id="KW-0233">DNA recombination</keyword>
<dbReference type="GO" id="GO:0030894">
    <property type="term" value="C:replisome"/>
    <property type="evidence" value="ECO:0007669"/>
    <property type="project" value="TreeGrafter"/>
</dbReference>
<dbReference type="SMART" id="SM00956">
    <property type="entry name" value="RQC"/>
    <property type="match status" value="1"/>
</dbReference>
<dbReference type="EMBL" id="BMZS01000002">
    <property type="protein sequence ID" value="GHD44205.1"/>
    <property type="molecule type" value="Genomic_DNA"/>
</dbReference>
<dbReference type="NCBIfam" id="TIGR01389">
    <property type="entry name" value="recQ"/>
    <property type="match status" value="1"/>
</dbReference>
<dbReference type="PROSITE" id="PS51192">
    <property type="entry name" value="HELICASE_ATP_BIND_1"/>
    <property type="match status" value="1"/>
</dbReference>
<evidence type="ECO:0000259" key="19">
    <source>
        <dbReference type="PROSITE" id="PS51192"/>
    </source>
</evidence>
<dbReference type="Proteomes" id="UP000630353">
    <property type="component" value="Unassembled WGS sequence"/>
</dbReference>
<comment type="cofactor">
    <cofactor evidence="1">
        <name>Mg(2+)</name>
        <dbReference type="ChEBI" id="CHEBI:18420"/>
    </cofactor>
</comment>
<dbReference type="CDD" id="cd17920">
    <property type="entry name" value="DEXHc_RecQ"/>
    <property type="match status" value="1"/>
</dbReference>
<dbReference type="Pfam" id="PF00271">
    <property type="entry name" value="Helicase_C"/>
    <property type="match status" value="1"/>
</dbReference>
<dbReference type="SUPFAM" id="SSF52540">
    <property type="entry name" value="P-loop containing nucleoside triphosphate hydrolases"/>
    <property type="match status" value="2"/>
</dbReference>
<keyword evidence="10" id="KW-0067">ATP-binding</keyword>
<comment type="catalytic activity">
    <reaction evidence="15">
        <text>Couples ATP hydrolysis with the unwinding of duplex DNA by translocating in the 3'-5' direction.</text>
        <dbReference type="EC" id="5.6.2.4"/>
    </reaction>
</comment>
<dbReference type="SMART" id="SM00490">
    <property type="entry name" value="HELICc"/>
    <property type="match status" value="1"/>
</dbReference>
<feature type="domain" description="Helicase C-terminal" evidence="20">
    <location>
        <begin position="215"/>
        <end position="362"/>
    </location>
</feature>
<evidence type="ECO:0000256" key="10">
    <source>
        <dbReference type="ARBA" id="ARBA00022840"/>
    </source>
</evidence>
<dbReference type="Pfam" id="PF00570">
    <property type="entry name" value="HRDC"/>
    <property type="match status" value="1"/>
</dbReference>
<comment type="similarity">
    <text evidence="3">Belongs to the helicase family. RecQ subfamily.</text>
</comment>
<dbReference type="GO" id="GO:0016787">
    <property type="term" value="F:hydrolase activity"/>
    <property type="evidence" value="ECO:0007669"/>
    <property type="project" value="UniProtKB-KW"/>
</dbReference>
<reference evidence="21" key="1">
    <citation type="journal article" date="2014" name="Int. J. Syst. Evol. Microbiol.">
        <title>Complete genome sequence of Corynebacterium casei LMG S-19264T (=DSM 44701T), isolated from a smear-ripened cheese.</title>
        <authorList>
            <consortium name="US DOE Joint Genome Institute (JGI-PGF)"/>
            <person name="Walter F."/>
            <person name="Albersmeier A."/>
            <person name="Kalinowski J."/>
            <person name="Ruckert C."/>
        </authorList>
    </citation>
    <scope>NUCLEOTIDE SEQUENCE</scope>
    <source>
        <strain evidence="21">KCTC 42651</strain>
    </source>
</reference>
<dbReference type="GO" id="GO:0006281">
    <property type="term" value="P:DNA repair"/>
    <property type="evidence" value="ECO:0007669"/>
    <property type="project" value="UniProtKB-KW"/>
</dbReference>
<dbReference type="GO" id="GO:0005524">
    <property type="term" value="F:ATP binding"/>
    <property type="evidence" value="ECO:0007669"/>
    <property type="project" value="UniProtKB-KW"/>
</dbReference>
<evidence type="ECO:0000256" key="13">
    <source>
        <dbReference type="ARBA" id="ARBA00023204"/>
    </source>
</evidence>
<evidence type="ECO:0000256" key="4">
    <source>
        <dbReference type="ARBA" id="ARBA00022723"/>
    </source>
</evidence>
<protein>
    <recommendedName>
        <fullName evidence="16">DNA helicase RecQ</fullName>
        <ecNumber evidence="16">5.6.2.4</ecNumber>
    </recommendedName>
</protein>
<dbReference type="GO" id="GO:0043138">
    <property type="term" value="F:3'-5' DNA helicase activity"/>
    <property type="evidence" value="ECO:0007669"/>
    <property type="project" value="UniProtKB-EC"/>
</dbReference>
<dbReference type="GO" id="GO:0009432">
    <property type="term" value="P:SOS response"/>
    <property type="evidence" value="ECO:0007669"/>
    <property type="project" value="UniProtKB-UniRule"/>
</dbReference>
<evidence type="ECO:0000256" key="7">
    <source>
        <dbReference type="ARBA" id="ARBA00022801"/>
    </source>
</evidence>
<organism evidence="21 22">
    <name type="scientific">Thalassobaculum fulvum</name>
    <dbReference type="NCBI Taxonomy" id="1633335"/>
    <lineage>
        <taxon>Bacteria</taxon>
        <taxon>Pseudomonadati</taxon>
        <taxon>Pseudomonadota</taxon>
        <taxon>Alphaproteobacteria</taxon>
        <taxon>Rhodospirillales</taxon>
        <taxon>Thalassobaculaceae</taxon>
        <taxon>Thalassobaculum</taxon>
    </lineage>
</organism>
<evidence type="ECO:0000256" key="8">
    <source>
        <dbReference type="ARBA" id="ARBA00022806"/>
    </source>
</evidence>
<keyword evidence="14" id="KW-0413">Isomerase</keyword>
<dbReference type="GO" id="GO:0006260">
    <property type="term" value="P:DNA replication"/>
    <property type="evidence" value="ECO:0007669"/>
    <property type="project" value="InterPro"/>
</dbReference>
<dbReference type="FunFam" id="3.40.50.300:FF:000156">
    <property type="entry name" value="ATP-dependent DNA helicase recQ"/>
    <property type="match status" value="1"/>
</dbReference>
<dbReference type="EC" id="5.6.2.4" evidence="16"/>
<evidence type="ECO:0000256" key="1">
    <source>
        <dbReference type="ARBA" id="ARBA00001946"/>
    </source>
</evidence>
<evidence type="ECO:0000313" key="21">
    <source>
        <dbReference type="EMBL" id="GHD44205.1"/>
    </source>
</evidence>
<evidence type="ECO:0000256" key="16">
    <source>
        <dbReference type="NCBIfam" id="TIGR01389"/>
    </source>
</evidence>
<dbReference type="PANTHER" id="PTHR13710:SF105">
    <property type="entry name" value="ATP-DEPENDENT DNA HELICASE Q1"/>
    <property type="match status" value="1"/>
</dbReference>
<keyword evidence="4" id="KW-0479">Metal-binding</keyword>
<dbReference type="GO" id="GO:0006310">
    <property type="term" value="P:DNA recombination"/>
    <property type="evidence" value="ECO:0007669"/>
    <property type="project" value="UniProtKB-UniRule"/>
</dbReference>
<dbReference type="PROSITE" id="PS00690">
    <property type="entry name" value="DEAH_ATP_HELICASE"/>
    <property type="match status" value="1"/>
</dbReference>
<keyword evidence="6" id="KW-0227">DNA damage</keyword>
<dbReference type="GO" id="GO:0009378">
    <property type="term" value="F:four-way junction helicase activity"/>
    <property type="evidence" value="ECO:0007669"/>
    <property type="project" value="TreeGrafter"/>
</dbReference>
<dbReference type="PANTHER" id="PTHR13710">
    <property type="entry name" value="DNA HELICASE RECQ FAMILY MEMBER"/>
    <property type="match status" value="1"/>
</dbReference>
<feature type="domain" description="Helicase ATP-binding" evidence="19">
    <location>
        <begin position="26"/>
        <end position="194"/>
    </location>
</feature>
<evidence type="ECO:0000256" key="17">
    <source>
        <dbReference type="SAM" id="MobiDB-lite"/>
    </source>
</evidence>
<dbReference type="Gene3D" id="1.10.150.80">
    <property type="entry name" value="HRDC domain"/>
    <property type="match status" value="1"/>
</dbReference>
<dbReference type="NCBIfam" id="TIGR00614">
    <property type="entry name" value="recQ_fam"/>
    <property type="match status" value="1"/>
</dbReference>
<name>A0A918XQC1_9PROT</name>
<comment type="cofactor">
    <cofactor evidence="2">
        <name>Zn(2+)</name>
        <dbReference type="ChEBI" id="CHEBI:29105"/>
    </cofactor>
</comment>
<keyword evidence="9" id="KW-0862">Zinc</keyword>
<dbReference type="Gene3D" id="1.10.10.10">
    <property type="entry name" value="Winged helix-like DNA-binding domain superfamily/Winged helix DNA-binding domain"/>
    <property type="match status" value="1"/>
</dbReference>
<dbReference type="PROSITE" id="PS51194">
    <property type="entry name" value="HELICASE_CTER"/>
    <property type="match status" value="1"/>
</dbReference>
<feature type="region of interest" description="Disordered" evidence="17">
    <location>
        <begin position="502"/>
        <end position="527"/>
    </location>
</feature>
<evidence type="ECO:0000259" key="20">
    <source>
        <dbReference type="PROSITE" id="PS51194"/>
    </source>
</evidence>
<comment type="caution">
    <text evidence="21">The sequence shown here is derived from an EMBL/GenBank/DDBJ whole genome shotgun (WGS) entry which is preliminary data.</text>
</comment>
<evidence type="ECO:0000256" key="12">
    <source>
        <dbReference type="ARBA" id="ARBA00023172"/>
    </source>
</evidence>
<keyword evidence="8 21" id="KW-0347">Helicase</keyword>
<dbReference type="InterPro" id="IPR006293">
    <property type="entry name" value="DNA_helicase_ATP-dep_RecQ_bac"/>
</dbReference>
<reference evidence="21" key="2">
    <citation type="submission" date="2020-09" db="EMBL/GenBank/DDBJ databases">
        <authorList>
            <person name="Sun Q."/>
            <person name="Kim S."/>
        </authorList>
    </citation>
    <scope>NUCLEOTIDE SEQUENCE</scope>
    <source>
        <strain evidence="21">KCTC 42651</strain>
    </source>
</reference>
<evidence type="ECO:0000256" key="3">
    <source>
        <dbReference type="ARBA" id="ARBA00005446"/>
    </source>
</evidence>
<accession>A0A918XQC1</accession>
<evidence type="ECO:0000256" key="9">
    <source>
        <dbReference type="ARBA" id="ARBA00022833"/>
    </source>
</evidence>
<dbReference type="GO" id="GO:0005737">
    <property type="term" value="C:cytoplasm"/>
    <property type="evidence" value="ECO:0007669"/>
    <property type="project" value="TreeGrafter"/>
</dbReference>
<dbReference type="InterPro" id="IPR004589">
    <property type="entry name" value="DNA_helicase_ATP-dep_RecQ"/>
</dbReference>
<evidence type="ECO:0000256" key="6">
    <source>
        <dbReference type="ARBA" id="ARBA00022763"/>
    </source>
</evidence>
<dbReference type="Gene3D" id="3.40.50.300">
    <property type="entry name" value="P-loop containing nucleotide triphosphate hydrolases"/>
    <property type="match status" value="2"/>
</dbReference>
<dbReference type="InterPro" id="IPR002121">
    <property type="entry name" value="HRDC_dom"/>
</dbReference>
<proteinExistence type="inferred from homology"/>
<dbReference type="Pfam" id="PF09382">
    <property type="entry name" value="RQC"/>
    <property type="match status" value="1"/>
</dbReference>
<keyword evidence="22" id="KW-1185">Reference proteome</keyword>
<keyword evidence="11" id="KW-0238">DNA-binding</keyword>
<dbReference type="GO" id="GO:0046872">
    <property type="term" value="F:metal ion binding"/>
    <property type="evidence" value="ECO:0007669"/>
    <property type="project" value="UniProtKB-KW"/>
</dbReference>
<dbReference type="InterPro" id="IPR044876">
    <property type="entry name" value="HRDC_dom_sf"/>
</dbReference>
<evidence type="ECO:0000313" key="22">
    <source>
        <dbReference type="Proteomes" id="UP000630353"/>
    </source>
</evidence>
<dbReference type="InterPro" id="IPR001650">
    <property type="entry name" value="Helicase_C-like"/>
</dbReference>
<dbReference type="Pfam" id="PF16124">
    <property type="entry name" value="RecQ_Zn_bind"/>
    <property type="match status" value="1"/>
</dbReference>
<keyword evidence="5" id="KW-0547">Nucleotide-binding</keyword>
<dbReference type="SUPFAM" id="SSF47819">
    <property type="entry name" value="HRDC-like"/>
    <property type="match status" value="1"/>
</dbReference>
<dbReference type="AlphaFoldDB" id="A0A918XQC1"/>
<dbReference type="InterPro" id="IPR036388">
    <property type="entry name" value="WH-like_DNA-bd_sf"/>
</dbReference>
<sequence length="598" mass="65023">MLAGARAALAEVFGFQDFRPGQEAVVASLLAGRDTLAVMPTGAGKSLCFQLPAVIDDGLTVVVSPLIALMDDQVRGLRLQGVAAGALHSGRSREDNAETWRDAMAGRLRLLYAAPERLMLDGVMDGLSRIRLSRIVVDEAHCISRWGHAFRPEYLALPKLRARFPGVPVAAFTATADAPTRRDIVEILCGGDAAEFVFGFDRPNLTIRIAEKRDPLRQVLAILDDHRGQSGIVYRLSRKSVEETAADLVRQGYTALPYHAGMPAEVRAENQDRFVSEDGIVMVATIAFGMGIDKPDVRFVVHVDLPSSVEAYYQEIGRAGRDGLPSTVTMLYGLADIRQRRRFIDESDAPEEQRRVEHQRLNALLGVCETTECRRRALLRTFGEELEKPCGNCDVCLEPPEVLDGTVPAQKVLSAILRTGSRFGSGHIIDVLTGHMNDAIEQYGHDSLPTFGVGSEFDKNGWRSVVRQLVATGVVDIDTTGYGALQLGPRGRAVLKGEETVGLRRPSAAKTRRRRGDGAAAPSASPENAGLLSRLKALRLAIAQELGIPAYTVFHDRTLIELAERRPRDLDAMSSVHGVGAAKLTKFGPRFLEAIAAG</sequence>
<evidence type="ECO:0000256" key="15">
    <source>
        <dbReference type="ARBA" id="ARBA00034617"/>
    </source>
</evidence>
<dbReference type="InterPro" id="IPR010997">
    <property type="entry name" value="HRDC-like_sf"/>
</dbReference>
<dbReference type="FunFam" id="1.10.10.10:FF:000175">
    <property type="entry name" value="ATP-dependent DNA helicase RecQ"/>
    <property type="match status" value="1"/>
</dbReference>
<feature type="domain" description="HRDC" evidence="18">
    <location>
        <begin position="525"/>
        <end position="598"/>
    </location>
</feature>
<evidence type="ECO:0000256" key="11">
    <source>
        <dbReference type="ARBA" id="ARBA00023125"/>
    </source>
</evidence>
<dbReference type="InterPro" id="IPR011545">
    <property type="entry name" value="DEAD/DEAH_box_helicase_dom"/>
</dbReference>
<keyword evidence="13" id="KW-0234">DNA repair</keyword>
<evidence type="ECO:0000256" key="14">
    <source>
        <dbReference type="ARBA" id="ARBA00023235"/>
    </source>
</evidence>
<keyword evidence="7" id="KW-0378">Hydrolase</keyword>
<gene>
    <name evidence="21" type="ORF">GCM10017083_11380</name>
</gene>
<dbReference type="InterPro" id="IPR027417">
    <property type="entry name" value="P-loop_NTPase"/>
</dbReference>
<evidence type="ECO:0000259" key="18">
    <source>
        <dbReference type="PROSITE" id="PS50967"/>
    </source>
</evidence>